<evidence type="ECO:0000313" key="2">
    <source>
        <dbReference type="EMBL" id="KAF9791036.1"/>
    </source>
</evidence>
<comment type="caution">
    <text evidence="2">The sequence shown here is derived from an EMBL/GenBank/DDBJ whole genome shotgun (WGS) entry which is preliminary data.</text>
</comment>
<name>A0A9P6HPQ1_9AGAM</name>
<organism evidence="2 3">
    <name type="scientific">Thelephora terrestris</name>
    <dbReference type="NCBI Taxonomy" id="56493"/>
    <lineage>
        <taxon>Eukaryota</taxon>
        <taxon>Fungi</taxon>
        <taxon>Dikarya</taxon>
        <taxon>Basidiomycota</taxon>
        <taxon>Agaricomycotina</taxon>
        <taxon>Agaricomycetes</taxon>
        <taxon>Thelephorales</taxon>
        <taxon>Thelephoraceae</taxon>
        <taxon>Thelephora</taxon>
    </lineage>
</organism>
<protein>
    <submittedName>
        <fullName evidence="2">Uncharacterized protein</fullName>
    </submittedName>
</protein>
<reference evidence="2" key="2">
    <citation type="submission" date="2020-11" db="EMBL/GenBank/DDBJ databases">
        <authorList>
            <consortium name="DOE Joint Genome Institute"/>
            <person name="Kuo A."/>
            <person name="Miyauchi S."/>
            <person name="Kiss E."/>
            <person name="Drula E."/>
            <person name="Kohler A."/>
            <person name="Sanchez-Garcia M."/>
            <person name="Andreopoulos B."/>
            <person name="Barry K.W."/>
            <person name="Bonito G."/>
            <person name="Buee M."/>
            <person name="Carver A."/>
            <person name="Chen C."/>
            <person name="Cichocki N."/>
            <person name="Clum A."/>
            <person name="Culley D."/>
            <person name="Crous P.W."/>
            <person name="Fauchery L."/>
            <person name="Girlanda M."/>
            <person name="Hayes R."/>
            <person name="Keri Z."/>
            <person name="Labutti K."/>
            <person name="Lipzen A."/>
            <person name="Lombard V."/>
            <person name="Magnuson J."/>
            <person name="Maillard F."/>
            <person name="Morin E."/>
            <person name="Murat C."/>
            <person name="Nolan M."/>
            <person name="Ohm R."/>
            <person name="Pangilinan J."/>
            <person name="Pereira M."/>
            <person name="Perotto S."/>
            <person name="Peter M."/>
            <person name="Riley R."/>
            <person name="Sitrit Y."/>
            <person name="Stielow B."/>
            <person name="Szollosi G."/>
            <person name="Zifcakova L."/>
            <person name="Stursova M."/>
            <person name="Spatafora J.W."/>
            <person name="Tedersoo L."/>
            <person name="Vaario L.-M."/>
            <person name="Yamada A."/>
            <person name="Yan M."/>
            <person name="Wang P."/>
            <person name="Xu J."/>
            <person name="Bruns T."/>
            <person name="Baldrian P."/>
            <person name="Vilgalys R."/>
            <person name="Henrissat B."/>
            <person name="Grigoriev I.V."/>
            <person name="Hibbett D."/>
            <person name="Nagy L.G."/>
            <person name="Martin F.M."/>
        </authorList>
    </citation>
    <scope>NUCLEOTIDE SEQUENCE</scope>
    <source>
        <strain evidence="2">UH-Tt-Lm1</strain>
    </source>
</reference>
<dbReference type="AlphaFoldDB" id="A0A9P6HPQ1"/>
<keyword evidence="3" id="KW-1185">Reference proteome</keyword>
<accession>A0A9P6HPQ1</accession>
<evidence type="ECO:0000256" key="1">
    <source>
        <dbReference type="SAM" id="MobiDB-lite"/>
    </source>
</evidence>
<dbReference type="Proteomes" id="UP000736335">
    <property type="component" value="Unassembled WGS sequence"/>
</dbReference>
<dbReference type="EMBL" id="WIUZ02000002">
    <property type="protein sequence ID" value="KAF9791036.1"/>
    <property type="molecule type" value="Genomic_DNA"/>
</dbReference>
<sequence length="204" mass="21916">MPRVLKGKSKQKSKQYRAPCGCGCGSMSPATIAAHGKVVTKKANINSLAIARSIARLTGSSTSRLVPTKHHSRRTANHFDPPVEDHIAGDHADEDAMDTDLLQASGCSNPSPPLTHVWASRASRREREDEDLVSEPGSPELSEEESEAGNERDPHPNEPEFLSDDEEPQVHAEISATEQLTAGFQVRATIAGMSCSTVISHCGN</sequence>
<feature type="compositionally biased region" description="Basic and acidic residues" evidence="1">
    <location>
        <begin position="149"/>
        <end position="158"/>
    </location>
</feature>
<proteinExistence type="predicted"/>
<feature type="compositionally biased region" description="Basic residues" evidence="1">
    <location>
        <begin position="67"/>
        <end position="76"/>
    </location>
</feature>
<reference evidence="2" key="1">
    <citation type="journal article" date="2020" name="Nat. Commun.">
        <title>Large-scale genome sequencing of mycorrhizal fungi provides insights into the early evolution of symbiotic traits.</title>
        <authorList>
            <person name="Miyauchi S."/>
            <person name="Kiss E."/>
            <person name="Kuo A."/>
            <person name="Drula E."/>
            <person name="Kohler A."/>
            <person name="Sanchez-Garcia M."/>
            <person name="Morin E."/>
            <person name="Andreopoulos B."/>
            <person name="Barry K.W."/>
            <person name="Bonito G."/>
            <person name="Buee M."/>
            <person name="Carver A."/>
            <person name="Chen C."/>
            <person name="Cichocki N."/>
            <person name="Clum A."/>
            <person name="Culley D."/>
            <person name="Crous P.W."/>
            <person name="Fauchery L."/>
            <person name="Girlanda M."/>
            <person name="Hayes R.D."/>
            <person name="Keri Z."/>
            <person name="LaButti K."/>
            <person name="Lipzen A."/>
            <person name="Lombard V."/>
            <person name="Magnuson J."/>
            <person name="Maillard F."/>
            <person name="Murat C."/>
            <person name="Nolan M."/>
            <person name="Ohm R.A."/>
            <person name="Pangilinan J."/>
            <person name="Pereira M.F."/>
            <person name="Perotto S."/>
            <person name="Peter M."/>
            <person name="Pfister S."/>
            <person name="Riley R."/>
            <person name="Sitrit Y."/>
            <person name="Stielow J.B."/>
            <person name="Szollosi G."/>
            <person name="Zifcakova L."/>
            <person name="Stursova M."/>
            <person name="Spatafora J.W."/>
            <person name="Tedersoo L."/>
            <person name="Vaario L.M."/>
            <person name="Yamada A."/>
            <person name="Yan M."/>
            <person name="Wang P."/>
            <person name="Xu J."/>
            <person name="Bruns T."/>
            <person name="Baldrian P."/>
            <person name="Vilgalys R."/>
            <person name="Dunand C."/>
            <person name="Henrissat B."/>
            <person name="Grigoriev I.V."/>
            <person name="Hibbett D."/>
            <person name="Nagy L.G."/>
            <person name="Martin F.M."/>
        </authorList>
    </citation>
    <scope>NUCLEOTIDE SEQUENCE</scope>
    <source>
        <strain evidence="2">UH-Tt-Lm1</strain>
    </source>
</reference>
<evidence type="ECO:0000313" key="3">
    <source>
        <dbReference type="Proteomes" id="UP000736335"/>
    </source>
</evidence>
<feature type="region of interest" description="Disordered" evidence="1">
    <location>
        <begin position="61"/>
        <end position="89"/>
    </location>
</feature>
<feature type="region of interest" description="Disordered" evidence="1">
    <location>
        <begin position="121"/>
        <end position="176"/>
    </location>
</feature>
<gene>
    <name evidence="2" type="ORF">BJ322DRAFT_1017627</name>
</gene>